<keyword evidence="5" id="KW-1185">Reference proteome</keyword>
<dbReference type="InterPro" id="IPR008979">
    <property type="entry name" value="Galactose-bd-like_sf"/>
</dbReference>
<feature type="domain" description="Fibronectin type-III" evidence="3">
    <location>
        <begin position="752"/>
        <end position="846"/>
    </location>
</feature>
<dbReference type="PANTHER" id="PTHR36251">
    <property type="entry name" value="FELS-1 PROPHAGE HOST SPECIFICITY PROTEIN-RELATED"/>
    <property type="match status" value="1"/>
</dbReference>
<proteinExistence type="predicted"/>
<name>A0ABY6WZG0_9ENTR</name>
<dbReference type="InterPro" id="IPR032876">
    <property type="entry name" value="J_dom"/>
</dbReference>
<keyword evidence="2" id="KW-0175">Coiled coil</keyword>
<dbReference type="PANTHER" id="PTHR36251:SF2">
    <property type="entry name" value="GIFSY-2 PROPHAGE HOST SPECIFICITY PROTEIN J, PHAGE LAMBDA"/>
    <property type="match status" value="1"/>
</dbReference>
<dbReference type="Pfam" id="PF09327">
    <property type="entry name" value="Phage_Tail_Tip"/>
    <property type="match status" value="1"/>
</dbReference>
<dbReference type="InterPro" id="IPR013783">
    <property type="entry name" value="Ig-like_fold"/>
</dbReference>
<dbReference type="SMART" id="SM00060">
    <property type="entry name" value="FN3"/>
    <property type="match status" value="2"/>
</dbReference>
<protein>
    <submittedName>
        <fullName evidence="4">Chromosome segregation protein SMC</fullName>
    </submittedName>
</protein>
<reference evidence="4 5" key="1">
    <citation type="submission" date="2019-09" db="EMBL/GenBank/DDBJ databases">
        <authorList>
            <consortium name="Pathogen Informatics"/>
        </authorList>
    </citation>
    <scope>NUCLEOTIDE SEQUENCE [LARGE SCALE GENOMIC DNA]</scope>
    <source>
        <strain evidence="4 5">EuSCAPE_IL010</strain>
    </source>
</reference>
<dbReference type="SUPFAM" id="SSF49785">
    <property type="entry name" value="Galactose-binding domain-like"/>
    <property type="match status" value="5"/>
</dbReference>
<feature type="coiled-coil region" evidence="2">
    <location>
        <begin position="2995"/>
        <end position="3029"/>
    </location>
</feature>
<evidence type="ECO:0000313" key="5">
    <source>
        <dbReference type="Proteomes" id="UP000259400"/>
    </source>
</evidence>
<gene>
    <name evidence="4" type="ORF">SAMEA3538468_03361</name>
</gene>
<dbReference type="Pfam" id="PF13550">
    <property type="entry name" value="Phage-tail_3"/>
    <property type="match status" value="1"/>
</dbReference>
<dbReference type="InterPro" id="IPR003961">
    <property type="entry name" value="FN3_dom"/>
</dbReference>
<dbReference type="Gene3D" id="1.10.287.1490">
    <property type="match status" value="1"/>
</dbReference>
<dbReference type="Proteomes" id="UP000259400">
    <property type="component" value="Unassembled WGS sequence"/>
</dbReference>
<keyword evidence="1" id="KW-0378">Hydrolase</keyword>
<dbReference type="EMBL" id="UJYZ02000015">
    <property type="protein sequence ID" value="VVJ96651.1"/>
    <property type="molecule type" value="Genomic_DNA"/>
</dbReference>
<dbReference type="InterPro" id="IPR003305">
    <property type="entry name" value="CenC_carb-bd"/>
</dbReference>
<dbReference type="InterPro" id="IPR053171">
    <property type="entry name" value="Viral_Tip_Attach_Protein"/>
</dbReference>
<feature type="domain" description="Fibronectin type-III" evidence="3">
    <location>
        <begin position="654"/>
        <end position="749"/>
    </location>
</feature>
<evidence type="ECO:0000259" key="3">
    <source>
        <dbReference type="PROSITE" id="PS50853"/>
    </source>
</evidence>
<comment type="caution">
    <text evidence="4">The sequence shown here is derived from an EMBL/GenBank/DDBJ whole genome shotgun (WGS) entry which is preliminary data.</text>
</comment>
<dbReference type="CDD" id="cd00063">
    <property type="entry name" value="FN3"/>
    <property type="match status" value="1"/>
</dbReference>
<sequence length="4494" mass="477498">MEVPNFKKSRLSQLVAHGLIISGRGGSKGGGSSRTPVEANDTVNSRAMASVLDLLGEGVIGGLIDGAKSIFLNDTPLQNSDNSYNFSGVTWWFRDGSQDQSVIDGFDFIETPKSVGRQLKQTSQVNVSLDSADSDRVRVVMKFPSLRSIDKKSGDTNGTTVQFKFQIDAGNGGGFVDVVAEGESNATISLTAKKTGVYYRSYVLDLPKPAKAYTLRAIRLTEDHTDNSYLYDDTYIDSIGEIVNTSLNYPNSALVGLKINSEQFGSSMPTRSYLIKGLKIRVPSNYNADTNSYDGNWDGTFKLASSSNPAWILFDLLTNTRYGLGQFVQESMINIGELYQIGRYCDAFVDDGFGGKEKRFAINTQITSRQDAYRVVQDIAGAFRGMVYWAGGMVHITQDSPADPVMLFSNSNVVNGSFAYKGSARKDRYSVALITYNNKEDGYKQSVEYVEDQEAIKRYGIRKTESVAFGCTSRGQAHRVGLWTLYTSRMESDVITFAVGMDSVFLMPGDIVLIADKFRAGRRNSGRIIGYTSNSIKLDAPVDLTSVGNHITFLSAEGKMVGRDILENGKNITTVTFKTALSSNETPVSDAVWVIAQPDLTPLQARVVSVAEGDDGTSFNITAIQNNPTKYEAIDSGAQLIPQNTTVLDPTFSKPSGLAITEGTYLSSPGNLSVSLTATWQGKSAQYYISWRRSDAGNVSNWKSERVTEEQFELRGVAENGQYDFQVYAVSVGGRKTDPISITYKVLGTMTAPDAPTGLTAVGDYRSIVLNWVNPASVDLDHIEVLASKTNDKSKAQLIAKVSGTTFSHNGLEDSVTWYYWVRAANKRGMLSALNSPLATVATTRDVLSFLQNKITESELGQDLIADINSKAVATEVDAAIDEAKSETKAQVDDARTEAANAVKSAKEALSTAIDKETKDRAQAIANETTARNKAIADEASIRATAISNEVTARTNAIAAEVEARTKAVADEATARAKAVSDEAIARASAITDSVAVEASNRAKAVSDATAALDAKISKEARDRASAVSALDIKTANAINTETLNRISSIEDEARARADALLQEKNNRQSEISNLSTQVQTVNESLAQQISQIAAGTGEQFDSLKIWYFDTNSEGWTEDDGGTVPMSVTDDGWLKSSNSTASCRSPNNMVIDANAYRFLKLRIRKVGKPTWSGKLYWIGASEQGWSESRSLVIDEPEYDANGVATLTIHDIDWRASTTIRRFRFDFLKNQSDTNNLLIDWVAVGRPTPGAGMAALQDEKSARVDADAAEAANRNALAVQMRGSYEGNDLSKVGSGLIFQEQLARVTADKAEAMARQSLETKVDDSVSNINKSLDTLNTQDKAMASDITGLKSSLKDKADASALQTLKTSVDQQGSSISTQGQSITKLQNDLNTTNANVGKKADQTALTALQGTVTQQGKDISAANSSITNLKTSLDTTNSNVAKKADATAVNDLTSRVSATEGKVSSQADSIVQLNNSLSNAIADSDVSTKTPNNLIINPSFERGTDGYIGVSSLSTVVAIQIPHVGTKALKIDPGSSVSPGQYIDFVKGRTYEIGVWAKQVSGTTDNGQGNNKLRVGNSAGAPVFEVPFANLTVDWTKVSKRWKATETGSLPVTLSNYLTAGNRYFDDFYVIDVTDSVAIDANASALSSLQNTVTQQGKDISSQSTSITDLNNSLKTTNDNVAKKADSSAVQTLQNTVTQQGKDISTATSDISSLKSGLATTDGNVAKKADASALQSLQNTVTQQGKDLTSVGSRTTALENSLKATNDNVATKADASSLSTLQNTVSQQGKDITSASDAITSLNNSVGAMTNMGDNLIQDANLEGDGSAFRTQQNSGTTGSIVAFGAYGENSAGARMLKVNATSPGLFANGKKPTPVNGSRKFRYIVRAKGVSGAMNMLLRRWNFNGNTEGAYEDKNNTLTTDWQTITWDTSFSPSTGADGQAFGIYCHPSNAEIWIDSFQVFDITDAVNNDATASALSDLSTKVTKQGDTVSSQGTSITKLQNDLTSTKTDVSKKADASALQTLQNTVTDQGKTLISQGNAITTLTNTVDTVKGDVAKKADATALNNLSTRVSNAEDKISSSSDAITSLNNSLSSAKADADAAKSVAGNMLKNNSFERGFEGWEYVGWTLLAAQSPKSGSYIIQAGKLSSGGDSGCNQTVELEAGKTYRIGAWVRKSSDFAINNAGNNKISLRNADLSAIKDIPITGAGLSTSWTLFSGEYTPTKTASVVVSLRASVASGYMYLDDVFCIDVSNEKAIDATSNALSILNSTVTQQGKDITSNSNSITSLSNQMVNGRQNMWVRSVYNVQLANNATEPTFSDINGKAPISIDEVPDAAKLDFASAGSYVIAHYKAFVKVNADTTITMAPGSRVFDDTGAVYVNGVRVAFGNSSWNTVSFDLKAGWSTVEFLVNQWTGQAYINLGFKLSEKVAQLNSALGMNALSNAISAVTSNVSTVGDRVTSTSQSVTDLRNSLEQTNANLANKADAQALSTLQNTVSKQGDTISSQGNSITKLTNDLEAADANIAKKADQSAVTALTGRVEKTESGLTAANSDITSLNSSLNQQSKRGANLLPDGTFESYAVGHNLSNNRVIVTTDDSHGGNKCIRVTRPNDYNANATDNSDNHIFSGFQVRDNAVFYMECWVKLDAKSTAMAENAQISIGLSLQYQDNSWQWPAVTKAAKDLSTAQWTKVSGYLKSTKSGIKQAMVRISIPNVSSVKAGNSFLIDDLVITEVTDAYNAQSTADANANAISTLDSSVSQQGDQITSQGNSITKLTNDLSTTNSNVAKKADGAAVTALTNRVTEAEGNISSQSNQLATLSNSLAEGSLICNGGLNVDASFWEDSGPGSAFTYDANEKAIRTTTGSIRVANLTRIPVEAETTLTISFEMKASEAITNVSSDSVGVIADLATPTNWISSVSPWLGGVSTNWQTKSVELTIPANFIGKYVYLRFAAGGWTPSNSARLYIRKVDVFSSTGVAKKANATAVSDLTSRVDSTEGKLASQSQALTKLQNDLATTNNNVSKKADQSALSVLSGRVDQTESGLSSANSSITALNSSVRAGNATSGDLISNPTFDPEFSQMGFTVVSSSSEGVPTNCPYAYVARIAARDHHPNFAAIPATLGDVYEMSALVACGTGSADFNLYLGTATRPSGSVGAPLSSGGNRKASATWQRVTWRFKITQGIVDRGFFRPFLQINQSSPFGTVWYVTDWHLRNVTDSSKVQDSLDATAKAVDSLTSTVNQQGENISSIGTRATNLENNLRTTNANVAQKADANALTALTNRVTQTEKDINSTSSSVTNLNNKVDAISVGGTNLIKNSGDMTGWSNVVSDTYRGNAVIGATVKAGSGYKDLREITLESPVDAGEYVYSFYAKGGVAGQTMTAFFYNPNTTTSIETSQGAKGNNTDGRAYFTLTTSWVRYWVKWKQTPTTGTKRLILCRIESDTSKDQTVYINSPKFEVGNVVSDWNDSPSDSASASAVDSLTTKVNQQGTSISSIGNRTTSLENGLSTAQNNIAKKADASALQDLRNTVTSQGDDLTAANSSITSLQASVNRRTVFTVTARGNGNSVTHGVFDESGKNLFTPGRSWALVTFAKQSDGSTVIATSKTYDVFGSANNGATMSADIEALASGTYVCVLTFDEPSGNRGKILSALESLGGTSEVINSLPYRGAYILLGRKGMKPGDGLELRAPTGGDGTAHISTSVEFVNGVMMGLGAAGGVMMKADANASAITTLQNTVTQQGKDITSASSAITNLQNDLNTANGNINKKADATALSALQNTVTQQGKDISSQGSSLTQLTNSLNATNDSIDASGQIPGNMITNASFERDNGGYSTWSGPASVMVAQSPRTGNKILKIASGSPALVGQKITYVKGRTYKIGMWARQDSNTTINGGTSNTKFRVADSTGLIASFGYGPFTTSWQEISWVWKATKDMVADTQITAYLSAGAMYFDDFYVIDITDRVDLDATTSAVSGLTTRVSNAEGDISNISNSVTSLNNSLSTLNKTVSSKADASALSSLQNTVTQQGKDLSSASGSVTDLKSSLNTLKVQSNPWIDGTFETYDNNQQLGGSTAIVTTDFKSSGSKCLKVTRPANTSGNSDKTIGSYSAVRQSAKYRVEFWAMMPASEAPPSGWTVVVGLHSINKDGGNDWQGITFNEAGLGGRDQWVKFTGVVKVSPSVTRSHVWISTRGQSGSNTPGYAVYIDDFVITDITDAADAQATADANATAISSLQTKVSDIDGKVTAQTSQLSSMQSKVDASSSKVDQLSKTISDSQSTQASLNTSLQSQIDAQASANIKNQADLNSATTSIASIKSTQATQATQISAMAKTQTDMTASLNSQSASIQTLQEAVSNNDALNSTWMVKMQTNNNGQKYAAGIALGVDGKNMQSQFLVQADRFALINTSNGNTTTPFVIDNGVTYMNAAFIKDGSIGSAKVGDLMSSNFQENVRGWRISRDGTMNINGSGPGSSRTVITNGKIEVYDSNNRLRVRMGIF</sequence>
<evidence type="ECO:0000256" key="2">
    <source>
        <dbReference type="SAM" id="Coils"/>
    </source>
</evidence>
<dbReference type="InterPro" id="IPR015406">
    <property type="entry name" value="GpJ_CSF"/>
</dbReference>
<dbReference type="Gene3D" id="1.20.5.340">
    <property type="match status" value="7"/>
</dbReference>
<dbReference type="Gene3D" id="2.60.120.260">
    <property type="entry name" value="Galactose-binding domain-like"/>
    <property type="match status" value="7"/>
</dbReference>
<dbReference type="Gene3D" id="2.60.40.10">
    <property type="entry name" value="Immunoglobulins"/>
    <property type="match status" value="1"/>
</dbReference>
<accession>A0ABY6WZG0</accession>
<dbReference type="Pfam" id="PF02018">
    <property type="entry name" value="CBM_4_9"/>
    <property type="match status" value="2"/>
</dbReference>
<dbReference type="Pfam" id="PF15711">
    <property type="entry name" value="ILEI"/>
    <property type="match status" value="1"/>
</dbReference>
<dbReference type="SUPFAM" id="SSF49265">
    <property type="entry name" value="Fibronectin type III"/>
    <property type="match status" value="1"/>
</dbReference>
<dbReference type="RefSeq" id="WP_117141091.1">
    <property type="nucleotide sequence ID" value="NZ_UJYZ02000015.1"/>
</dbReference>
<dbReference type="InterPro" id="IPR036116">
    <property type="entry name" value="FN3_sf"/>
</dbReference>
<evidence type="ECO:0000256" key="1">
    <source>
        <dbReference type="ARBA" id="ARBA00022801"/>
    </source>
</evidence>
<organism evidence="4 5">
    <name type="scientific">Klebsiella quasivariicola</name>
    <dbReference type="NCBI Taxonomy" id="2026240"/>
    <lineage>
        <taxon>Bacteria</taxon>
        <taxon>Pseudomonadati</taxon>
        <taxon>Pseudomonadota</taxon>
        <taxon>Gammaproteobacteria</taxon>
        <taxon>Enterobacterales</taxon>
        <taxon>Enterobacteriaceae</taxon>
        <taxon>Klebsiella/Raoultella group</taxon>
        <taxon>Klebsiella</taxon>
        <taxon>Klebsiella pneumoniae complex</taxon>
    </lineage>
</organism>
<dbReference type="PROSITE" id="PS50853">
    <property type="entry name" value="FN3"/>
    <property type="match status" value="2"/>
</dbReference>
<feature type="coiled-coil region" evidence="2">
    <location>
        <begin position="1051"/>
        <end position="1078"/>
    </location>
</feature>
<evidence type="ECO:0000313" key="4">
    <source>
        <dbReference type="EMBL" id="VVJ96651.1"/>
    </source>
</evidence>
<dbReference type="InterPro" id="IPR039477">
    <property type="entry name" value="ILEI/PANDER_dom"/>
</dbReference>